<evidence type="ECO:0000259" key="1">
    <source>
        <dbReference type="Pfam" id="PF10593"/>
    </source>
</evidence>
<proteinExistence type="predicted"/>
<reference evidence="2 3" key="1">
    <citation type="submission" date="2019-08" db="EMBL/GenBank/DDBJ databases">
        <title>In-depth cultivation of the pig gut microbiome towards novel bacterial diversity and tailored functional studies.</title>
        <authorList>
            <person name="Wylensek D."/>
            <person name="Hitch T.C.A."/>
            <person name="Clavel T."/>
        </authorList>
    </citation>
    <scope>NUCLEOTIDE SEQUENCE [LARGE SCALE GENOMIC DNA]</scope>
    <source>
        <strain evidence="2 3">WCA-470BD-2E</strain>
    </source>
</reference>
<dbReference type="EMBL" id="VUMW01000002">
    <property type="protein sequence ID" value="MST79132.1"/>
    <property type="molecule type" value="Genomic_DNA"/>
</dbReference>
<dbReference type="AlphaFoldDB" id="A0A844FLL7"/>
<evidence type="ECO:0000313" key="2">
    <source>
        <dbReference type="EMBL" id="MST79132.1"/>
    </source>
</evidence>
<organism evidence="2 3">
    <name type="scientific">Lactobacillus equicursoris</name>
    <dbReference type="NCBI Taxonomy" id="420645"/>
    <lineage>
        <taxon>Bacteria</taxon>
        <taxon>Bacillati</taxon>
        <taxon>Bacillota</taxon>
        <taxon>Bacilli</taxon>
        <taxon>Lactobacillales</taxon>
        <taxon>Lactobacillaceae</taxon>
        <taxon>Lactobacillus</taxon>
    </lineage>
</organism>
<comment type="caution">
    <text evidence="2">The sequence shown here is derived from an EMBL/GenBank/DDBJ whole genome shotgun (WGS) entry which is preliminary data.</text>
</comment>
<dbReference type="RefSeq" id="WP_154486290.1">
    <property type="nucleotide sequence ID" value="NZ_VUMW01000002.1"/>
</dbReference>
<name>A0A844FLL7_9LACO</name>
<accession>A0A844FLL7</accession>
<dbReference type="Pfam" id="PF10593">
    <property type="entry name" value="Z1"/>
    <property type="match status" value="1"/>
</dbReference>
<sequence>MFSNDLKSTVRKIKDSHNYGWDELKKQYSVLKSTIEIVTNCSLSESEWDGLISELEHEDFVNKSNTISLSSNYDNDLKLSDYRYSAWPLYRDSLKAKGWSDKSIQNLTNSVSDILKQLQTDNSEPFACKGLVVGDIQSGKTANMTGLIANAADSGFNYFIILSGMIESLRKQTSQRIRSDLTTDGSTNLHWKIIDNPSLRQREFQLENFDFRKNSHNRYITVCLKNSKRLKALKNWLTSNRAQQEQMKVLIIDDEADQASINTKNIDKDERTAINQSILDIVNDRRFGAMNYVAYTATPFANVLNEAGEKSLYPKDFIELLEPAENYIGASQIFGTSDPELSPGLRIVKQVSDHDALVLKSPLNQKSISIPNSLKDAINWFLLSVSAMRSYNYRKPISMMIHTSFKIADHKEMAKLVSEYLLDLKRSYPSYKDKLRSFYESIQDDLSLDRFLAVMTEYTNKDQIHDYPSWDAVKNELEYLLNLSDHEFITNIQTDEKGALTYGNGIHLCVDNSDTKGSSDDSVTRLIYPDEVASDKKAPAFIVIGGNTLSRGLTIQGLVSTYFLRTTSQADTLMQMARWYGFRIGYELFPRVWMDGKAIKRYSFLSQMNFEMRETLATYAIRGLTPKEFAPVIKECPEYQLVRVTSNNKMQGAVPTSFNFLGVSPQTTAFENDLEFLQGNIDATEKFLMNLPKNSVQSNGNIVWKNIQSEKIMEYLNEYRTLDRDRTITNIPNVVKWLDSNLGDQGETMPWDKWNVVLAGPSRTSVEPWSFGDYQVNKVCRSKKPDTGNILDIGVLRGPSDLLADITDGSLTKEEKTSAARPEKMRQTRENHGLGLTPQLLIYCIDKDSKPQRNTNRLVLNAKADVIGLSILIPGVAENSKQNHINKIQIDLKRFIEEDSDLSDDAVEEN</sequence>
<dbReference type="InterPro" id="IPR018310">
    <property type="entry name" value="Put_endonuclease_Z1-dom"/>
</dbReference>
<protein>
    <recommendedName>
        <fullName evidence="1">Putative endonuclease Z1 domain-containing protein</fullName>
    </recommendedName>
</protein>
<dbReference type="Proteomes" id="UP000452141">
    <property type="component" value="Unassembled WGS sequence"/>
</dbReference>
<gene>
    <name evidence="2" type="ORF">FYJ61_01265</name>
</gene>
<evidence type="ECO:0000313" key="3">
    <source>
        <dbReference type="Proteomes" id="UP000452141"/>
    </source>
</evidence>
<feature type="domain" description="Putative endonuclease Z1" evidence="1">
    <location>
        <begin position="373"/>
        <end position="637"/>
    </location>
</feature>